<evidence type="ECO:0000256" key="2">
    <source>
        <dbReference type="SAM" id="SignalP"/>
    </source>
</evidence>
<feature type="signal peptide" evidence="2">
    <location>
        <begin position="1"/>
        <end position="19"/>
    </location>
</feature>
<comment type="caution">
    <text evidence="3">The sequence shown here is derived from an EMBL/GenBank/DDBJ whole genome shotgun (WGS) entry which is preliminary data.</text>
</comment>
<reference evidence="3 4" key="1">
    <citation type="submission" date="2024-08" db="EMBL/GenBank/DDBJ databases">
        <authorList>
            <person name="Cucini C."/>
            <person name="Frati F."/>
        </authorList>
    </citation>
    <scope>NUCLEOTIDE SEQUENCE [LARGE SCALE GENOMIC DNA]</scope>
</reference>
<sequence length="139" mass="15850">MQNFFTFYLLTFCFGLSYSSILPPFARTWVNSLRQLGCDVDLQFQTEGVNVKILCDLEDIMTWLDSWFRPILIATIAIAISCGILVILCCVKVSKLNFGCSCISSKCCNRTHQEVYEKLDDSKTIPLLLQEKDCLKQNT</sequence>
<gene>
    <name evidence="3" type="ORF">ODALV1_LOCUS19275</name>
</gene>
<keyword evidence="2" id="KW-0732">Signal</keyword>
<dbReference type="EMBL" id="CAXLJM020000065">
    <property type="protein sequence ID" value="CAL8121216.1"/>
    <property type="molecule type" value="Genomic_DNA"/>
</dbReference>
<evidence type="ECO:0000256" key="1">
    <source>
        <dbReference type="SAM" id="Phobius"/>
    </source>
</evidence>
<evidence type="ECO:0000313" key="3">
    <source>
        <dbReference type="EMBL" id="CAL8121216.1"/>
    </source>
</evidence>
<evidence type="ECO:0000313" key="4">
    <source>
        <dbReference type="Proteomes" id="UP001642540"/>
    </source>
</evidence>
<organism evidence="3 4">
    <name type="scientific">Orchesella dallaii</name>
    <dbReference type="NCBI Taxonomy" id="48710"/>
    <lineage>
        <taxon>Eukaryota</taxon>
        <taxon>Metazoa</taxon>
        <taxon>Ecdysozoa</taxon>
        <taxon>Arthropoda</taxon>
        <taxon>Hexapoda</taxon>
        <taxon>Collembola</taxon>
        <taxon>Entomobryomorpha</taxon>
        <taxon>Entomobryoidea</taxon>
        <taxon>Orchesellidae</taxon>
        <taxon>Orchesellinae</taxon>
        <taxon>Orchesella</taxon>
    </lineage>
</organism>
<feature type="transmembrane region" description="Helical" evidence="1">
    <location>
        <begin position="71"/>
        <end position="91"/>
    </location>
</feature>
<keyword evidence="1" id="KW-0812">Transmembrane</keyword>
<keyword evidence="4" id="KW-1185">Reference proteome</keyword>
<accession>A0ABP1RBA7</accession>
<name>A0ABP1RBA7_9HEXA</name>
<protein>
    <submittedName>
        <fullName evidence="3">Uncharacterized protein</fullName>
    </submittedName>
</protein>
<keyword evidence="1" id="KW-1133">Transmembrane helix</keyword>
<dbReference type="Proteomes" id="UP001642540">
    <property type="component" value="Unassembled WGS sequence"/>
</dbReference>
<keyword evidence="1" id="KW-0472">Membrane</keyword>
<feature type="chain" id="PRO_5046179655" evidence="2">
    <location>
        <begin position="20"/>
        <end position="139"/>
    </location>
</feature>
<proteinExistence type="predicted"/>